<accession>A0A8T0XI50</accession>
<reference evidence="1" key="1">
    <citation type="submission" date="2020-05" db="EMBL/GenBank/DDBJ databases">
        <title>WGS assembly of Panicum virgatum.</title>
        <authorList>
            <person name="Lovell J.T."/>
            <person name="Jenkins J."/>
            <person name="Shu S."/>
            <person name="Juenger T.E."/>
            <person name="Schmutz J."/>
        </authorList>
    </citation>
    <scope>NUCLEOTIDE SEQUENCE</scope>
    <source>
        <strain evidence="1">AP13</strain>
    </source>
</reference>
<dbReference type="EMBL" id="CM029037">
    <property type="protein sequence ID" value="KAG2658609.1"/>
    <property type="molecule type" value="Genomic_DNA"/>
</dbReference>
<keyword evidence="2" id="KW-1185">Reference proteome</keyword>
<dbReference type="EMBL" id="CM029037">
    <property type="protein sequence ID" value="KAG2658608.1"/>
    <property type="molecule type" value="Genomic_DNA"/>
</dbReference>
<evidence type="ECO:0000313" key="2">
    <source>
        <dbReference type="Proteomes" id="UP000823388"/>
    </source>
</evidence>
<sequence length="57" mass="6153">MAAQSQGFLLKMTSPCSSGGWQSPPVVQHNVEFSSPAPVECPMALLIKNEDEDLSVY</sequence>
<organism evidence="1 2">
    <name type="scientific">Panicum virgatum</name>
    <name type="common">Blackwell switchgrass</name>
    <dbReference type="NCBI Taxonomy" id="38727"/>
    <lineage>
        <taxon>Eukaryota</taxon>
        <taxon>Viridiplantae</taxon>
        <taxon>Streptophyta</taxon>
        <taxon>Embryophyta</taxon>
        <taxon>Tracheophyta</taxon>
        <taxon>Spermatophyta</taxon>
        <taxon>Magnoliopsida</taxon>
        <taxon>Liliopsida</taxon>
        <taxon>Poales</taxon>
        <taxon>Poaceae</taxon>
        <taxon>PACMAD clade</taxon>
        <taxon>Panicoideae</taxon>
        <taxon>Panicodae</taxon>
        <taxon>Paniceae</taxon>
        <taxon>Panicinae</taxon>
        <taxon>Panicum</taxon>
        <taxon>Panicum sect. Hiantes</taxon>
    </lineage>
</organism>
<protein>
    <submittedName>
        <fullName evidence="1">Uncharacterized protein</fullName>
    </submittedName>
</protein>
<evidence type="ECO:0000313" key="1">
    <source>
        <dbReference type="EMBL" id="KAG2658608.1"/>
    </source>
</evidence>
<dbReference type="AlphaFoldDB" id="A0A8T0XI50"/>
<name>A0A8T0XI50_PANVG</name>
<proteinExistence type="predicted"/>
<gene>
    <name evidence="1" type="ORF">PVAP13_1KG294900</name>
</gene>
<dbReference type="Proteomes" id="UP000823388">
    <property type="component" value="Chromosome 1K"/>
</dbReference>
<comment type="caution">
    <text evidence="1">The sequence shown here is derived from an EMBL/GenBank/DDBJ whole genome shotgun (WGS) entry which is preliminary data.</text>
</comment>